<comment type="caution">
    <text evidence="2">The sequence shown here is derived from an EMBL/GenBank/DDBJ whole genome shotgun (WGS) entry which is preliminary data.</text>
</comment>
<evidence type="ECO:0000313" key="3">
    <source>
        <dbReference type="Proteomes" id="UP001457282"/>
    </source>
</evidence>
<evidence type="ECO:0000313" key="2">
    <source>
        <dbReference type="EMBL" id="KAK9943942.1"/>
    </source>
</evidence>
<name>A0AAW1Y4X0_RUBAR</name>
<proteinExistence type="predicted"/>
<gene>
    <name evidence="2" type="ORF">M0R45_009531</name>
</gene>
<reference evidence="2 3" key="1">
    <citation type="journal article" date="2023" name="G3 (Bethesda)">
        <title>A chromosome-length genome assembly and annotation of blackberry (Rubus argutus, cv. 'Hillquist').</title>
        <authorList>
            <person name="Bruna T."/>
            <person name="Aryal R."/>
            <person name="Dudchenko O."/>
            <person name="Sargent D.J."/>
            <person name="Mead D."/>
            <person name="Buti M."/>
            <person name="Cavallini A."/>
            <person name="Hytonen T."/>
            <person name="Andres J."/>
            <person name="Pham M."/>
            <person name="Weisz D."/>
            <person name="Mascagni F."/>
            <person name="Usai G."/>
            <person name="Natali L."/>
            <person name="Bassil N."/>
            <person name="Fernandez G.E."/>
            <person name="Lomsadze A."/>
            <person name="Armour M."/>
            <person name="Olukolu B."/>
            <person name="Poorten T."/>
            <person name="Britton C."/>
            <person name="Davik J."/>
            <person name="Ashrafi H."/>
            <person name="Aiden E.L."/>
            <person name="Borodovsky M."/>
            <person name="Worthington M."/>
        </authorList>
    </citation>
    <scope>NUCLEOTIDE SEQUENCE [LARGE SCALE GENOMIC DNA]</scope>
    <source>
        <strain evidence="2">PI 553951</strain>
    </source>
</reference>
<dbReference type="Proteomes" id="UP001457282">
    <property type="component" value="Unassembled WGS sequence"/>
</dbReference>
<dbReference type="AlphaFoldDB" id="A0AAW1Y4X0"/>
<feature type="region of interest" description="Disordered" evidence="1">
    <location>
        <begin position="87"/>
        <end position="113"/>
    </location>
</feature>
<keyword evidence="3" id="KW-1185">Reference proteome</keyword>
<organism evidence="2 3">
    <name type="scientific">Rubus argutus</name>
    <name type="common">Southern blackberry</name>
    <dbReference type="NCBI Taxonomy" id="59490"/>
    <lineage>
        <taxon>Eukaryota</taxon>
        <taxon>Viridiplantae</taxon>
        <taxon>Streptophyta</taxon>
        <taxon>Embryophyta</taxon>
        <taxon>Tracheophyta</taxon>
        <taxon>Spermatophyta</taxon>
        <taxon>Magnoliopsida</taxon>
        <taxon>eudicotyledons</taxon>
        <taxon>Gunneridae</taxon>
        <taxon>Pentapetalae</taxon>
        <taxon>rosids</taxon>
        <taxon>fabids</taxon>
        <taxon>Rosales</taxon>
        <taxon>Rosaceae</taxon>
        <taxon>Rosoideae</taxon>
        <taxon>Rosoideae incertae sedis</taxon>
        <taxon>Rubus</taxon>
    </lineage>
</organism>
<protein>
    <submittedName>
        <fullName evidence="2">Uncharacterized protein</fullName>
    </submittedName>
</protein>
<evidence type="ECO:0000256" key="1">
    <source>
        <dbReference type="SAM" id="MobiDB-lite"/>
    </source>
</evidence>
<accession>A0AAW1Y4X0</accession>
<sequence>MAQRLHLDPCSVLASPLRLAVSPELSFSLTLYSGHLVLHHHHSSTSISQSRSQTKPISDCPIRLDELVLNSSPPHLQFDTIVVQSTTHHLQTHHRGSSSVPPPSLSQIEINLT</sequence>
<dbReference type="EMBL" id="JBEDUW010000002">
    <property type="protein sequence ID" value="KAK9943942.1"/>
    <property type="molecule type" value="Genomic_DNA"/>
</dbReference>